<comment type="caution">
    <text evidence="1">The sequence shown here is derived from an EMBL/GenBank/DDBJ whole genome shotgun (WGS) entry which is preliminary data.</text>
</comment>
<evidence type="ECO:0000313" key="2">
    <source>
        <dbReference type="Proteomes" id="UP001412067"/>
    </source>
</evidence>
<accession>A0ABR2LDT1</accession>
<protein>
    <recommendedName>
        <fullName evidence="3">Arginase</fullName>
    </recommendedName>
</protein>
<keyword evidence="2" id="KW-1185">Reference proteome</keyword>
<dbReference type="Proteomes" id="UP001412067">
    <property type="component" value="Unassembled WGS sequence"/>
</dbReference>
<name>A0ABR2LDT1_9ASPA</name>
<dbReference type="EMBL" id="JBBWWR010000021">
    <property type="protein sequence ID" value="KAK8937667.1"/>
    <property type="molecule type" value="Genomic_DNA"/>
</dbReference>
<evidence type="ECO:0000313" key="1">
    <source>
        <dbReference type="EMBL" id="KAK8937667.1"/>
    </source>
</evidence>
<gene>
    <name evidence="1" type="ORF">KSP40_PGU000550</name>
</gene>
<organism evidence="1 2">
    <name type="scientific">Platanthera guangdongensis</name>
    <dbReference type="NCBI Taxonomy" id="2320717"/>
    <lineage>
        <taxon>Eukaryota</taxon>
        <taxon>Viridiplantae</taxon>
        <taxon>Streptophyta</taxon>
        <taxon>Embryophyta</taxon>
        <taxon>Tracheophyta</taxon>
        <taxon>Spermatophyta</taxon>
        <taxon>Magnoliopsida</taxon>
        <taxon>Liliopsida</taxon>
        <taxon>Asparagales</taxon>
        <taxon>Orchidaceae</taxon>
        <taxon>Orchidoideae</taxon>
        <taxon>Orchideae</taxon>
        <taxon>Orchidinae</taxon>
        <taxon>Platanthera</taxon>
    </lineage>
</organism>
<proteinExistence type="predicted"/>
<sequence>MQTRAERSLTGTRAGAGVDLEVVAIGRSMMERRCAEAGLRKKGIAGGKQHEARGNLA</sequence>
<evidence type="ECO:0008006" key="3">
    <source>
        <dbReference type="Google" id="ProtNLM"/>
    </source>
</evidence>
<reference evidence="1 2" key="1">
    <citation type="journal article" date="2022" name="Nat. Plants">
        <title>Genomes of leafy and leafless Platanthera orchids illuminate the evolution of mycoheterotrophy.</title>
        <authorList>
            <person name="Li M.H."/>
            <person name="Liu K.W."/>
            <person name="Li Z."/>
            <person name="Lu H.C."/>
            <person name="Ye Q.L."/>
            <person name="Zhang D."/>
            <person name="Wang J.Y."/>
            <person name="Li Y.F."/>
            <person name="Zhong Z.M."/>
            <person name="Liu X."/>
            <person name="Yu X."/>
            <person name="Liu D.K."/>
            <person name="Tu X.D."/>
            <person name="Liu B."/>
            <person name="Hao Y."/>
            <person name="Liao X.Y."/>
            <person name="Jiang Y.T."/>
            <person name="Sun W.H."/>
            <person name="Chen J."/>
            <person name="Chen Y.Q."/>
            <person name="Ai Y."/>
            <person name="Zhai J.W."/>
            <person name="Wu S.S."/>
            <person name="Zhou Z."/>
            <person name="Hsiao Y.Y."/>
            <person name="Wu W.L."/>
            <person name="Chen Y.Y."/>
            <person name="Lin Y.F."/>
            <person name="Hsu J.L."/>
            <person name="Li C.Y."/>
            <person name="Wang Z.W."/>
            <person name="Zhao X."/>
            <person name="Zhong W.Y."/>
            <person name="Ma X.K."/>
            <person name="Ma L."/>
            <person name="Huang J."/>
            <person name="Chen G.Z."/>
            <person name="Huang M.Z."/>
            <person name="Huang L."/>
            <person name="Peng D.H."/>
            <person name="Luo Y.B."/>
            <person name="Zou S.Q."/>
            <person name="Chen S.P."/>
            <person name="Lan S."/>
            <person name="Tsai W.C."/>
            <person name="Van de Peer Y."/>
            <person name="Liu Z.J."/>
        </authorList>
    </citation>
    <scope>NUCLEOTIDE SEQUENCE [LARGE SCALE GENOMIC DNA]</scope>
    <source>
        <strain evidence="1">Lor288</strain>
    </source>
</reference>